<evidence type="ECO:0000313" key="3">
    <source>
        <dbReference type="WBParaSite" id="nRc.2.0.1.t04133-RA"/>
    </source>
</evidence>
<feature type="compositionally biased region" description="Polar residues" evidence="1">
    <location>
        <begin position="186"/>
        <end position="195"/>
    </location>
</feature>
<evidence type="ECO:0000256" key="1">
    <source>
        <dbReference type="SAM" id="MobiDB-lite"/>
    </source>
</evidence>
<protein>
    <submittedName>
        <fullName evidence="3">Uncharacterized protein</fullName>
    </submittedName>
</protein>
<dbReference type="WBParaSite" id="nRc.2.0.1.t04133-RA">
    <property type="protein sequence ID" value="nRc.2.0.1.t04133-RA"/>
    <property type="gene ID" value="nRc.2.0.1.g04133"/>
</dbReference>
<evidence type="ECO:0000313" key="2">
    <source>
        <dbReference type="Proteomes" id="UP000887565"/>
    </source>
</evidence>
<reference evidence="3" key="1">
    <citation type="submission" date="2022-11" db="UniProtKB">
        <authorList>
            <consortium name="WormBaseParasite"/>
        </authorList>
    </citation>
    <scope>IDENTIFICATION</scope>
</reference>
<feature type="region of interest" description="Disordered" evidence="1">
    <location>
        <begin position="163"/>
        <end position="195"/>
    </location>
</feature>
<keyword evidence="2" id="KW-1185">Reference proteome</keyword>
<name>A0A915HQB4_ROMCU</name>
<accession>A0A915HQB4</accession>
<proteinExistence type="predicted"/>
<dbReference type="Proteomes" id="UP000887565">
    <property type="component" value="Unplaced"/>
</dbReference>
<organism evidence="2 3">
    <name type="scientific">Romanomermis culicivorax</name>
    <name type="common">Nematode worm</name>
    <dbReference type="NCBI Taxonomy" id="13658"/>
    <lineage>
        <taxon>Eukaryota</taxon>
        <taxon>Metazoa</taxon>
        <taxon>Ecdysozoa</taxon>
        <taxon>Nematoda</taxon>
        <taxon>Enoplea</taxon>
        <taxon>Dorylaimia</taxon>
        <taxon>Mermithida</taxon>
        <taxon>Mermithoidea</taxon>
        <taxon>Mermithidae</taxon>
        <taxon>Romanomermis</taxon>
    </lineage>
</organism>
<dbReference type="AlphaFoldDB" id="A0A915HQB4"/>
<sequence length="195" mass="21335">MEGVADLSKFLGMAESVYSDNIPTFPTMPMPASAACIMLTSLPPSPTAATRAGRWYFFINATIWAFCSGEHRQQTTAGQFEAKSANSSSYSSRQIYGNEGDTEKPNDNRQKLTCTIMPILLFSDVKGNKCKILKATTSPVGDFSCMPCRSRCINFTPTQSAHETKATWKKTNNPNGKKNDLFPGKNQYTSSGDDA</sequence>